<reference evidence="2 3" key="1">
    <citation type="submission" date="2017-03" db="EMBL/GenBank/DDBJ databases">
        <title>Genome of the blue death feigning beetle - Asbolus verrucosus.</title>
        <authorList>
            <person name="Rider S.D."/>
        </authorList>
    </citation>
    <scope>NUCLEOTIDE SEQUENCE [LARGE SCALE GENOMIC DNA]</scope>
    <source>
        <strain evidence="2">Butters</strain>
        <tissue evidence="2">Head and leg muscle</tissue>
    </source>
</reference>
<dbReference type="SUPFAM" id="SSF49265">
    <property type="entry name" value="Fibronectin type III"/>
    <property type="match status" value="1"/>
</dbReference>
<dbReference type="Pfam" id="PF00041">
    <property type="entry name" value="fn3"/>
    <property type="match status" value="1"/>
</dbReference>
<feature type="non-terminal residue" evidence="2">
    <location>
        <position position="1"/>
    </location>
</feature>
<proteinExistence type="predicted"/>
<evidence type="ECO:0000313" key="2">
    <source>
        <dbReference type="EMBL" id="RZB77494.1"/>
    </source>
</evidence>
<gene>
    <name evidence="2" type="ORF">BDFB_012009</name>
</gene>
<dbReference type="EMBL" id="QDEB01108241">
    <property type="protein sequence ID" value="RZB77494.1"/>
    <property type="molecule type" value="Genomic_DNA"/>
</dbReference>
<dbReference type="AlphaFoldDB" id="A0A482VEB3"/>
<protein>
    <submittedName>
        <fullName evidence="2">Fn3 domain containing protein</fullName>
    </submittedName>
</protein>
<dbReference type="InterPro" id="IPR013783">
    <property type="entry name" value="Ig-like_fold"/>
</dbReference>
<dbReference type="Proteomes" id="UP000292052">
    <property type="component" value="Unassembled WGS sequence"/>
</dbReference>
<dbReference type="CDD" id="cd00063">
    <property type="entry name" value="FN3"/>
    <property type="match status" value="1"/>
</dbReference>
<feature type="domain" description="Fibronectin type-III" evidence="1">
    <location>
        <begin position="38"/>
        <end position="143"/>
    </location>
</feature>
<evidence type="ECO:0000313" key="3">
    <source>
        <dbReference type="Proteomes" id="UP000292052"/>
    </source>
</evidence>
<dbReference type="InterPro" id="IPR003961">
    <property type="entry name" value="FN3_dom"/>
</dbReference>
<dbReference type="OrthoDB" id="6159398at2759"/>
<dbReference type="Gene3D" id="2.60.40.10">
    <property type="entry name" value="Immunoglobulins"/>
    <property type="match status" value="1"/>
</dbReference>
<dbReference type="InterPro" id="IPR036116">
    <property type="entry name" value="FN3_sf"/>
</dbReference>
<sequence>CVASNSHGKGRGQLTLTGTAGLAVFDSPPLGAEKDMYNISWSVNSHAAITEYRLFYRQQPHHHHGHHQESYNSTKMGYRNDWNSVVLPGAGVTNMQLPIPPPYPGVTRQRMWYTIKSLHASTTYEARVQARNQHGWNKLSPIFHFTTRSIG</sequence>
<keyword evidence="3" id="KW-1185">Reference proteome</keyword>
<dbReference type="STRING" id="1661398.A0A482VEB3"/>
<accession>A0A482VEB3</accession>
<comment type="caution">
    <text evidence="2">The sequence shown here is derived from an EMBL/GenBank/DDBJ whole genome shotgun (WGS) entry which is preliminary data.</text>
</comment>
<evidence type="ECO:0000259" key="1">
    <source>
        <dbReference type="Pfam" id="PF00041"/>
    </source>
</evidence>
<feature type="non-terminal residue" evidence="2">
    <location>
        <position position="151"/>
    </location>
</feature>
<name>A0A482VEB3_ASBVE</name>
<dbReference type="FunFam" id="2.60.40.10:FF:002536">
    <property type="entry name" value="Limbic system-associated membrane protein"/>
    <property type="match status" value="1"/>
</dbReference>
<organism evidence="2 3">
    <name type="scientific">Asbolus verrucosus</name>
    <name type="common">Desert ironclad beetle</name>
    <dbReference type="NCBI Taxonomy" id="1661398"/>
    <lineage>
        <taxon>Eukaryota</taxon>
        <taxon>Metazoa</taxon>
        <taxon>Ecdysozoa</taxon>
        <taxon>Arthropoda</taxon>
        <taxon>Hexapoda</taxon>
        <taxon>Insecta</taxon>
        <taxon>Pterygota</taxon>
        <taxon>Neoptera</taxon>
        <taxon>Endopterygota</taxon>
        <taxon>Coleoptera</taxon>
        <taxon>Polyphaga</taxon>
        <taxon>Cucujiformia</taxon>
        <taxon>Tenebrionidae</taxon>
        <taxon>Pimeliinae</taxon>
        <taxon>Asbolus</taxon>
    </lineage>
</organism>